<dbReference type="Proteomes" id="UP001177003">
    <property type="component" value="Chromosome 5"/>
</dbReference>
<dbReference type="EMBL" id="OX465081">
    <property type="protein sequence ID" value="CAI9287839.1"/>
    <property type="molecule type" value="Genomic_DNA"/>
</dbReference>
<feature type="compositionally biased region" description="Basic and acidic residues" evidence="1">
    <location>
        <begin position="346"/>
        <end position="357"/>
    </location>
</feature>
<dbReference type="AlphaFoldDB" id="A0AA35Z8Z1"/>
<dbReference type="Pfam" id="PF03732">
    <property type="entry name" value="Retrotrans_gag"/>
    <property type="match status" value="1"/>
</dbReference>
<name>A0AA35Z8Z1_LACSI</name>
<organism evidence="3 4">
    <name type="scientific">Lactuca saligna</name>
    <name type="common">Willowleaf lettuce</name>
    <dbReference type="NCBI Taxonomy" id="75948"/>
    <lineage>
        <taxon>Eukaryota</taxon>
        <taxon>Viridiplantae</taxon>
        <taxon>Streptophyta</taxon>
        <taxon>Embryophyta</taxon>
        <taxon>Tracheophyta</taxon>
        <taxon>Spermatophyta</taxon>
        <taxon>Magnoliopsida</taxon>
        <taxon>eudicotyledons</taxon>
        <taxon>Gunneridae</taxon>
        <taxon>Pentapetalae</taxon>
        <taxon>asterids</taxon>
        <taxon>campanulids</taxon>
        <taxon>Asterales</taxon>
        <taxon>Asteraceae</taxon>
        <taxon>Cichorioideae</taxon>
        <taxon>Cichorieae</taxon>
        <taxon>Lactucinae</taxon>
        <taxon>Lactuca</taxon>
    </lineage>
</organism>
<feature type="region of interest" description="Disordered" evidence="1">
    <location>
        <begin position="400"/>
        <end position="419"/>
    </location>
</feature>
<feature type="compositionally biased region" description="Pro residues" evidence="1">
    <location>
        <begin position="405"/>
        <end position="414"/>
    </location>
</feature>
<evidence type="ECO:0000313" key="3">
    <source>
        <dbReference type="EMBL" id="CAI9287839.1"/>
    </source>
</evidence>
<evidence type="ECO:0000313" key="4">
    <source>
        <dbReference type="Proteomes" id="UP001177003"/>
    </source>
</evidence>
<gene>
    <name evidence="3" type="ORF">LSALG_LOCUS27175</name>
</gene>
<feature type="domain" description="Retrotransposon gag" evidence="2">
    <location>
        <begin position="459"/>
        <end position="546"/>
    </location>
</feature>
<dbReference type="PANTHER" id="PTHR34285:SF3">
    <property type="entry name" value="OS08G0510800 PROTEIN"/>
    <property type="match status" value="1"/>
</dbReference>
<proteinExistence type="predicted"/>
<evidence type="ECO:0000259" key="2">
    <source>
        <dbReference type="Pfam" id="PF03732"/>
    </source>
</evidence>
<feature type="region of interest" description="Disordered" evidence="1">
    <location>
        <begin position="345"/>
        <end position="366"/>
    </location>
</feature>
<reference evidence="3" key="1">
    <citation type="submission" date="2023-04" db="EMBL/GenBank/DDBJ databases">
        <authorList>
            <person name="Vijverberg K."/>
            <person name="Xiong W."/>
            <person name="Schranz E."/>
        </authorList>
    </citation>
    <scope>NUCLEOTIDE SEQUENCE</scope>
</reference>
<accession>A0AA35Z8Z1</accession>
<keyword evidence="4" id="KW-1185">Reference proteome</keyword>
<dbReference type="InterPro" id="IPR005162">
    <property type="entry name" value="Retrotrans_gag_dom"/>
</dbReference>
<dbReference type="PANTHER" id="PTHR34285">
    <property type="entry name" value="OS08G0510800 PROTEIN"/>
    <property type="match status" value="1"/>
</dbReference>
<sequence length="711" mass="79345">MKASIKFRDEQKPLFRAKVPLNILGFPFQSGIVAGESKELSLNLSTFFESGPSLKVAYRPNDSINPFSLVFKTGIGHFGSPISSSLNMSAEFNLIGGSQNPSFFVHFKPQFGDFTIKKVQSSVFKKQINGVSGAAEEDAPVIVDLFENGKKFSNSPLESPAAGLVKSALSDVEMTATTTVPLRKNAVLNFRWGVWLPEAEDSAMMLMKKNNNSMPGISFQKLPVLIINKIGIEHKSGADCKDSSKVGPTTSDAAEAFLGVKKQLEIIQTENVGLKKAMDNLKSEFSAVRFNGGDVNARFCGKAMENEIRKLFQSSVFFLTLSSLRLTFLRVLSIWFFHSQSPNHASAERDYNRHTSKPENQPTTNPLDHIQALLHLATTTNIRLDTLTTNVANLINIVTTHHTNQPPPPPPPPLSSNHNPWPSKIHLPTFASSNPLDWLFQANNYFDYYSIQPTQRLSLAQIYFTDEALSWYKYLANNNLLTSWPEFARALKLRFGPLFFENHQAALFKLQQTTTVTEYVADFERLSNMVVGLQPDVLLNCFLSVLRPTIQNELAILKPTCFTLAVGLAKLLEEKLTISTSPVALNHVQPPTLLLTPTINSSALVLSSPSITYSVPTASSVPLPTARVSPDQLQQRHDVGLCFRCLKRYTPGYRCNPPSPIFIHCGQHTRPYNKLRVTIAHQESRCSTFSFYFTSNFFRDDYRHLYETHGS</sequence>
<protein>
    <recommendedName>
        <fullName evidence="2">Retrotransposon gag domain-containing protein</fullName>
    </recommendedName>
</protein>
<evidence type="ECO:0000256" key="1">
    <source>
        <dbReference type="SAM" id="MobiDB-lite"/>
    </source>
</evidence>